<gene>
    <name evidence="2" type="ORF">ACHAW5_002801</name>
</gene>
<dbReference type="AlphaFoldDB" id="A0ABD3Q5P2"/>
<accession>A0ABD3Q5P2</accession>
<reference evidence="2 3" key="1">
    <citation type="submission" date="2024-10" db="EMBL/GenBank/DDBJ databases">
        <title>Updated reference genomes for cyclostephanoid diatoms.</title>
        <authorList>
            <person name="Roberts W.R."/>
            <person name="Alverson A.J."/>
        </authorList>
    </citation>
    <scope>NUCLEOTIDE SEQUENCE [LARGE SCALE GENOMIC DNA]</scope>
    <source>
        <strain evidence="2 3">AJA276-08</strain>
    </source>
</reference>
<feature type="region of interest" description="Disordered" evidence="1">
    <location>
        <begin position="539"/>
        <end position="574"/>
    </location>
</feature>
<comment type="caution">
    <text evidence="2">The sequence shown here is derived from an EMBL/GenBank/DDBJ whole genome shotgun (WGS) entry which is preliminary data.</text>
</comment>
<dbReference type="Proteomes" id="UP001530315">
    <property type="component" value="Unassembled WGS sequence"/>
</dbReference>
<feature type="region of interest" description="Disordered" evidence="1">
    <location>
        <begin position="1"/>
        <end position="24"/>
    </location>
</feature>
<proteinExistence type="predicted"/>
<evidence type="ECO:0000256" key="1">
    <source>
        <dbReference type="SAM" id="MobiDB-lite"/>
    </source>
</evidence>
<organism evidence="2 3">
    <name type="scientific">Stephanodiscus triporus</name>
    <dbReference type="NCBI Taxonomy" id="2934178"/>
    <lineage>
        <taxon>Eukaryota</taxon>
        <taxon>Sar</taxon>
        <taxon>Stramenopiles</taxon>
        <taxon>Ochrophyta</taxon>
        <taxon>Bacillariophyta</taxon>
        <taxon>Coscinodiscophyceae</taxon>
        <taxon>Thalassiosirophycidae</taxon>
        <taxon>Stephanodiscales</taxon>
        <taxon>Stephanodiscaceae</taxon>
        <taxon>Stephanodiscus</taxon>
    </lineage>
</organism>
<evidence type="ECO:0000313" key="2">
    <source>
        <dbReference type="EMBL" id="KAL3795605.1"/>
    </source>
</evidence>
<protein>
    <submittedName>
        <fullName evidence="2">Uncharacterized protein</fullName>
    </submittedName>
</protein>
<sequence>MSFDANEQSPCHPHGLLATPSTPRLNASEVSTPIISQQKVLNFPLFTPPLLQSNEPGASLNDGSAAGTDAPGALLSFPSNQYRFTPSIFNGHHDALEPPAWKPPEADEVEYTDAWNNTFNNQHHFLQPAFPKDDSSFGSNLTNNSLVNKIIISNAPNALRPRGLSLSIADSGSIGSCPPTRRGCAQHHRISSLPVSFFTSTPQQAFQSEQDNQSQSQMNKQYLNALQSTKQRVPYELYSHYNQSQVQADGAMGGLYGILLDLYMVDRSVDSAAAKILATKVGGGSGVFRQNGDKSYTEKPRRTSLGTLNDIQCILELHKVDKIVDRFKQDLQMPEFFEEDAWEGSVLKDLRSTDVEMEEYAIKNRSKKEREETGKVRYEFNPVNGEDGGDHKGDQDMGAENNILFDESFVADHDTYQFFDPHEVEVLQANSYQYSHVSASIHDDLHDIIDLLRTDLEVSGASRLHKEMEMIRPLLEIDHQMNKSKERSDTRVLWDADLKALYLTDLEVDGAKRKCALVPHKGELAINFVNQAAESSNSFTKLRDPLSPVESTKQSNNQEAPTYSPLPPLAPVSSPQTLTKRAIFSAPGKVDANMTPAATTTKRSIFSREEKSAAATKCTFQSRTVIPGTTTVVLAKGGEMIDDIPVGKVVMR</sequence>
<keyword evidence="3" id="KW-1185">Reference proteome</keyword>
<feature type="compositionally biased region" description="Polar residues" evidence="1">
    <location>
        <begin position="549"/>
        <end position="561"/>
    </location>
</feature>
<name>A0ABD3Q5P2_9STRA</name>
<dbReference type="EMBL" id="JALLAZ020000414">
    <property type="protein sequence ID" value="KAL3795605.1"/>
    <property type="molecule type" value="Genomic_DNA"/>
</dbReference>
<evidence type="ECO:0000313" key="3">
    <source>
        <dbReference type="Proteomes" id="UP001530315"/>
    </source>
</evidence>